<evidence type="ECO:0000256" key="20">
    <source>
        <dbReference type="ARBA" id="ARBA00079995"/>
    </source>
</evidence>
<comment type="caution">
    <text evidence="27">The sequence shown here is derived from an EMBL/GenBank/DDBJ whole genome shotgun (WGS) entry which is preliminary data.</text>
</comment>
<proteinExistence type="inferred from homology"/>
<accession>A0AAN8KFF3</accession>
<evidence type="ECO:0000259" key="25">
    <source>
        <dbReference type="PROSITE" id="PS50258"/>
    </source>
</evidence>
<comment type="catalytic activity">
    <reaction evidence="15">
        <text>N(4)-[alpha-D-mannosyl-(1-&gt;2)-alpha-D-mannosyl-(glycan)]-L-asparaginyl-[protein] + UDP-N-acetyl-alpha-D-glucosamine = N(4)-[6-(N-acetyl-alpha-D-glucosaminyl-1-phospho)-alpha-D-mannosyl-(1-&gt;2)-alpha-D-mannosyl-(glycan)]-L-asparaginyl-[protein] + UMP + H(+)</text>
        <dbReference type="Rhea" id="RHEA:13581"/>
        <dbReference type="Rhea" id="RHEA-COMP:14507"/>
        <dbReference type="Rhea" id="RHEA-COMP:14508"/>
        <dbReference type="ChEBI" id="CHEBI:15378"/>
        <dbReference type="ChEBI" id="CHEBI:57705"/>
        <dbReference type="ChEBI" id="CHEBI:57865"/>
        <dbReference type="ChEBI" id="CHEBI:140357"/>
        <dbReference type="ChEBI" id="CHEBI:140369"/>
        <dbReference type="EC" id="2.7.8.17"/>
    </reaction>
</comment>
<dbReference type="GO" id="GO:0005509">
    <property type="term" value="F:calcium ion binding"/>
    <property type="evidence" value="ECO:0007669"/>
    <property type="project" value="InterPro"/>
</dbReference>
<dbReference type="EMBL" id="JAZGQO010000002">
    <property type="protein sequence ID" value="KAK6191409.1"/>
    <property type="molecule type" value="Genomic_DNA"/>
</dbReference>
<dbReference type="Pfam" id="PF17102">
    <property type="entry name" value="Stealth_CR3"/>
    <property type="match status" value="1"/>
</dbReference>
<evidence type="ECO:0000256" key="17">
    <source>
        <dbReference type="ARBA" id="ARBA00066709"/>
    </source>
</evidence>
<keyword evidence="11" id="KW-0333">Golgi apparatus</keyword>
<evidence type="ECO:0000259" key="26">
    <source>
        <dbReference type="PROSITE" id="PS51912"/>
    </source>
</evidence>
<evidence type="ECO:0000256" key="19">
    <source>
        <dbReference type="ARBA" id="ARBA00078196"/>
    </source>
</evidence>
<dbReference type="GO" id="GO:0016256">
    <property type="term" value="P:N-glycan processing to lysosome"/>
    <property type="evidence" value="ECO:0007669"/>
    <property type="project" value="TreeGrafter"/>
</dbReference>
<evidence type="ECO:0000256" key="16">
    <source>
        <dbReference type="ARBA" id="ARBA00057240"/>
    </source>
</evidence>
<dbReference type="FunFam" id="3.30.300.320:FF:000002">
    <property type="entry name" value="N-acetylglucosamine-1-phosphotransferase subunits alpha/beta isoform X1"/>
    <property type="match status" value="1"/>
</dbReference>
<keyword evidence="9" id="KW-0735">Signal-anchor</keyword>
<keyword evidence="14" id="KW-0325">Glycoprotein</keyword>
<dbReference type="Proteomes" id="UP001347796">
    <property type="component" value="Unassembled WGS sequence"/>
</dbReference>
<evidence type="ECO:0000256" key="5">
    <source>
        <dbReference type="ARBA" id="ARBA00022692"/>
    </source>
</evidence>
<dbReference type="SMART" id="SM00004">
    <property type="entry name" value="NL"/>
    <property type="match status" value="2"/>
</dbReference>
<dbReference type="EC" id="2.7.8.17" evidence="17"/>
<evidence type="ECO:0000313" key="28">
    <source>
        <dbReference type="Proteomes" id="UP001347796"/>
    </source>
</evidence>
<sequence length="1131" mass="130693">MVSRIRKLIQKRVYDILSHKNGTLIVFAGIIIVIVSAFHFGEAVVEWSHEKYATVFNSYSDNIASKSFRTRLCLPVPIDVVYTWVNGSDPALLNQLQQLRYELQEEITSTRETKCSFHNCVPSNMIVLDPPLPKHITLGQLKILNRLFRTASHMFVVTTPTEKKLNFTVVELDEKAVKNFTSTSIIINQINITIYRVFYTSDWTKQHSILLHDTVLMTGFPHTLTHTELKGKLPDNFHNSITQVKLHSDIGVAVLVVPNKTEFENLLEVKNISIDGKTPTFSAANLIWDLRDHSRGEDIASSRFEDNEELRYSIRSVVRYAPWVRHIFIVTNGQIPHWLNMDNPRLTVVTHEELFPNKTHLPTFSSPAIEAHLHRINGLSDKFIYMNDDVMFGQDVWPDDFYSQSTGHKVYLTWPVPNCNDGCPSNWIKDGYCDKACNNSECDWDAGDCEGKTGAVQLGAGFHGNYDSHAQSLVYCNTGCANTWIADRYCDTACNVKICGYDAGDCGTKDYDKLHGQHLTPDDSFYFLPVGERIGYFNLTSVFGMDGMVTSALYNSTDIIRQVAIANKYKVLTLVLNDNHNKTLLIFSLKGHDGNKSHELWKNFTVTVDTSVSLDETLSKGSNNTRNTTSDDDINLEVLVFEEIPENERYPQIQATKESKDIYVEASFNSNNTDLTPEIRAQLLQLETDLRNGEITEKGFKKQLNQLKRKTLPKRINGKTNKIKNTQDAKIRSTIRKLLWKKDDDESVGDELFLNRSQRIDNYHGFPWEKRHLFKNIKSEIKEEDYVIQSFHGRKLLDTFGDSLRHVNKIYNKQFGFDSRKVPAHMPHMIDKNIMTELQDRFPNEWDETSSHQVRHSRDMQFAFSFFYYVIGAKEDIKVEDVFDRMDTDHSGVLSDREIRTLAAQLYDLPLYLEILTGIENIFRNCSYTAPEETLIEAVTETYYDKNMPQVTRNIFLNCDAINDLINEKFKPKNKYKFTILDDNDVAFKMIKTNVSTVVGQLDDIRKNPKKFICINDDIEHGQEEAKTVKAILQDFYESMFPIQSDFELPRDYRNRFLHINELKEWRKYRDWLKFWTNIALVVLVIITIATFFGDKVEVMYKKYFPPSRKRSRKSSFSSDYDTHSKNIINV</sequence>
<keyword evidence="12 23" id="KW-0472">Membrane</keyword>
<dbReference type="Pfam" id="PF17103">
    <property type="entry name" value="Stealth_CR4"/>
    <property type="match status" value="1"/>
</dbReference>
<keyword evidence="10 23" id="KW-1133">Transmembrane helix</keyword>
<evidence type="ECO:0000256" key="9">
    <source>
        <dbReference type="ARBA" id="ARBA00022968"/>
    </source>
</evidence>
<feature type="domain" description="LNR" evidence="25">
    <location>
        <begin position="419"/>
        <end position="454"/>
    </location>
</feature>
<evidence type="ECO:0000256" key="8">
    <source>
        <dbReference type="ARBA" id="ARBA00022837"/>
    </source>
</evidence>
<dbReference type="PANTHER" id="PTHR24045">
    <property type="match status" value="1"/>
</dbReference>
<comment type="similarity">
    <text evidence="3">Belongs to the stealth family.</text>
</comment>
<dbReference type="InterPro" id="IPR010506">
    <property type="entry name" value="DMAP1-bd"/>
</dbReference>
<evidence type="ECO:0000256" key="18">
    <source>
        <dbReference type="ARBA" id="ARBA00070893"/>
    </source>
</evidence>
<dbReference type="InterPro" id="IPR000800">
    <property type="entry name" value="Notch_dom"/>
</dbReference>
<feature type="region of interest" description="Disordered" evidence="22">
    <location>
        <begin position="1108"/>
        <end position="1131"/>
    </location>
</feature>
<evidence type="ECO:0000256" key="23">
    <source>
        <dbReference type="SAM" id="Phobius"/>
    </source>
</evidence>
<dbReference type="InterPro" id="IPR002048">
    <property type="entry name" value="EF_hand_dom"/>
</dbReference>
<keyword evidence="5 23" id="KW-0812">Transmembrane</keyword>
<dbReference type="InterPro" id="IPR018247">
    <property type="entry name" value="EF_Hand_1_Ca_BS"/>
</dbReference>
<dbReference type="InterPro" id="IPR031358">
    <property type="entry name" value="Stealth_CR1"/>
</dbReference>
<evidence type="ECO:0000256" key="22">
    <source>
        <dbReference type="SAM" id="MobiDB-lite"/>
    </source>
</evidence>
<evidence type="ECO:0000259" key="24">
    <source>
        <dbReference type="PROSITE" id="PS50222"/>
    </source>
</evidence>
<dbReference type="PROSITE" id="PS50222">
    <property type="entry name" value="EF_HAND_2"/>
    <property type="match status" value="1"/>
</dbReference>
<dbReference type="InterPro" id="IPR021520">
    <property type="entry name" value="Stealth_CR2"/>
</dbReference>
<dbReference type="AlphaFoldDB" id="A0AAN8KFF3"/>
<name>A0AAN8KFF3_PATCE</name>
<evidence type="ECO:0000256" key="11">
    <source>
        <dbReference type="ARBA" id="ARBA00023034"/>
    </source>
</evidence>
<protein>
    <recommendedName>
        <fullName evidence="18">N-acetylglucosamine-1-phosphotransferase subunits alpha/beta</fullName>
        <ecNumber evidence="17">2.7.8.17</ecNumber>
    </recommendedName>
    <alternativeName>
        <fullName evidence="21">GlcNAc-1-phosphotransferase subunits alpha/beta</fullName>
    </alternativeName>
    <alternativeName>
        <fullName evidence="20">Stealth protein GNPTAB</fullName>
    </alternativeName>
    <alternativeName>
        <fullName evidence="19">UDP-N-acetylglucosamine-1-phosphotransferase subunits alpha/beta</fullName>
    </alternativeName>
</protein>
<evidence type="ECO:0000256" key="7">
    <source>
        <dbReference type="ARBA" id="ARBA00022737"/>
    </source>
</evidence>
<dbReference type="Pfam" id="PF17101">
    <property type="entry name" value="Stealth_CR1"/>
    <property type="match status" value="1"/>
</dbReference>
<reference evidence="27 28" key="1">
    <citation type="submission" date="2024-01" db="EMBL/GenBank/DDBJ databases">
        <title>The genome of the rayed Mediterranean limpet Patella caerulea (Linnaeus, 1758).</title>
        <authorList>
            <person name="Anh-Thu Weber A."/>
            <person name="Halstead-Nussloch G."/>
        </authorList>
    </citation>
    <scope>NUCLEOTIDE SEQUENCE [LARGE SCALE GENOMIC DNA]</scope>
    <source>
        <strain evidence="27">AATW-2023a</strain>
        <tissue evidence="27">Whole specimen</tissue>
    </source>
</reference>
<keyword evidence="6" id="KW-0479">Metal-binding</keyword>
<keyword evidence="7" id="KW-0677">Repeat</keyword>
<keyword evidence="13" id="KW-1015">Disulfide bond</keyword>
<dbReference type="InterPro" id="IPR031357">
    <property type="entry name" value="Stealth_CR3"/>
</dbReference>
<feature type="domain" description="DMAP1-binding" evidence="26">
    <location>
        <begin position="671"/>
        <end position="779"/>
    </location>
</feature>
<dbReference type="Pfam" id="PF11380">
    <property type="entry name" value="Stealth_CR2"/>
    <property type="match status" value="1"/>
</dbReference>
<dbReference type="PROSITE" id="PS00018">
    <property type="entry name" value="EF_HAND_1"/>
    <property type="match status" value="1"/>
</dbReference>
<keyword evidence="28" id="KW-1185">Reference proteome</keyword>
<dbReference type="InterPro" id="IPR031356">
    <property type="entry name" value="Stealth_CR4"/>
</dbReference>
<comment type="function">
    <text evidence="16">Catalyzes the formation of mannose 6-phosphate (M6P) markers on high mannose type oligosaccharides in the Golgi apparatus. M6P residues are required to bind to the M6P receptors (MPR), which mediate the vesicular transport of lysosomal enzymes to the endosomal/prelysosomal compartment.</text>
</comment>
<dbReference type="PANTHER" id="PTHR24045:SF0">
    <property type="entry name" value="N-ACETYLGLUCOSAMINE-1-PHOSPHOTRANSFERASE SUBUNITS ALPHA_BETA"/>
    <property type="match status" value="1"/>
</dbReference>
<evidence type="ECO:0000256" key="1">
    <source>
        <dbReference type="ARBA" id="ARBA00004323"/>
    </source>
</evidence>
<dbReference type="Gene3D" id="3.30.300.320">
    <property type="match status" value="1"/>
</dbReference>
<dbReference type="GO" id="GO:0046835">
    <property type="term" value="P:carbohydrate phosphorylation"/>
    <property type="evidence" value="ECO:0007669"/>
    <property type="project" value="TreeGrafter"/>
</dbReference>
<feature type="transmembrane region" description="Helical" evidence="23">
    <location>
        <begin position="21"/>
        <end position="41"/>
    </location>
</feature>
<evidence type="ECO:0000256" key="3">
    <source>
        <dbReference type="ARBA" id="ARBA00007583"/>
    </source>
</evidence>
<keyword evidence="4" id="KW-0808">Transferase</keyword>
<feature type="domain" description="EF-hand" evidence="24">
    <location>
        <begin position="874"/>
        <end position="909"/>
    </location>
</feature>
<dbReference type="Pfam" id="PF18440">
    <property type="entry name" value="GlcNAc-1_reg"/>
    <property type="match status" value="1"/>
</dbReference>
<dbReference type="InterPro" id="IPR041536">
    <property type="entry name" value="GNPTAB_reg"/>
</dbReference>
<keyword evidence="8" id="KW-0106">Calcium</keyword>
<evidence type="ECO:0000256" key="15">
    <source>
        <dbReference type="ARBA" id="ARBA00050775"/>
    </source>
</evidence>
<evidence type="ECO:0000256" key="14">
    <source>
        <dbReference type="ARBA" id="ARBA00023180"/>
    </source>
</evidence>
<evidence type="ECO:0000256" key="13">
    <source>
        <dbReference type="ARBA" id="ARBA00023157"/>
    </source>
</evidence>
<dbReference type="CDD" id="cd21600">
    <property type="entry name" value="RRM2_GNPTAB"/>
    <property type="match status" value="1"/>
</dbReference>
<evidence type="ECO:0000313" key="27">
    <source>
        <dbReference type="EMBL" id="KAK6191409.1"/>
    </source>
</evidence>
<evidence type="ECO:0000256" key="6">
    <source>
        <dbReference type="ARBA" id="ARBA00022723"/>
    </source>
</evidence>
<evidence type="ECO:0000256" key="10">
    <source>
        <dbReference type="ARBA" id="ARBA00022989"/>
    </source>
</evidence>
<dbReference type="PROSITE" id="PS50258">
    <property type="entry name" value="LNR"/>
    <property type="match status" value="1"/>
</dbReference>
<evidence type="ECO:0000256" key="4">
    <source>
        <dbReference type="ARBA" id="ARBA00022679"/>
    </source>
</evidence>
<dbReference type="Pfam" id="PF00066">
    <property type="entry name" value="Notch"/>
    <property type="match status" value="2"/>
</dbReference>
<feature type="transmembrane region" description="Helical" evidence="23">
    <location>
        <begin position="1075"/>
        <end position="1094"/>
    </location>
</feature>
<evidence type="ECO:0000256" key="12">
    <source>
        <dbReference type="ARBA" id="ARBA00023136"/>
    </source>
</evidence>
<evidence type="ECO:0000256" key="21">
    <source>
        <dbReference type="ARBA" id="ARBA00082117"/>
    </source>
</evidence>
<dbReference type="GO" id="GO:0003976">
    <property type="term" value="F:UDP-N-acetylglucosamine-lysosomal-enzyme N-acetylglucosaminephosphotransferase activity"/>
    <property type="evidence" value="ECO:0007669"/>
    <property type="project" value="UniProtKB-EC"/>
</dbReference>
<dbReference type="PROSITE" id="PS51912">
    <property type="entry name" value="DMAP1_BIND"/>
    <property type="match status" value="1"/>
</dbReference>
<organism evidence="27 28">
    <name type="scientific">Patella caerulea</name>
    <name type="common">Rayed Mediterranean limpet</name>
    <dbReference type="NCBI Taxonomy" id="87958"/>
    <lineage>
        <taxon>Eukaryota</taxon>
        <taxon>Metazoa</taxon>
        <taxon>Spiralia</taxon>
        <taxon>Lophotrochozoa</taxon>
        <taxon>Mollusca</taxon>
        <taxon>Gastropoda</taxon>
        <taxon>Patellogastropoda</taxon>
        <taxon>Patelloidea</taxon>
        <taxon>Patellidae</taxon>
        <taxon>Patella</taxon>
    </lineage>
</organism>
<dbReference type="InterPro" id="IPR047141">
    <property type="entry name" value="Stealth"/>
</dbReference>
<gene>
    <name evidence="27" type="ORF">SNE40_003104</name>
</gene>
<evidence type="ECO:0000256" key="2">
    <source>
        <dbReference type="ARBA" id="ARBA00004614"/>
    </source>
</evidence>
<comment type="subcellular location">
    <subcellularLocation>
        <location evidence="2">Golgi apparatus membrane</location>
        <topology evidence="2">Single-pass type I membrane protein</topology>
    </subcellularLocation>
    <subcellularLocation>
        <location evidence="1">Golgi apparatus membrane</location>
        <topology evidence="1">Single-pass type II membrane protein</topology>
    </subcellularLocation>
</comment>
<dbReference type="GO" id="GO:0000139">
    <property type="term" value="C:Golgi membrane"/>
    <property type="evidence" value="ECO:0007669"/>
    <property type="project" value="UniProtKB-SubCell"/>
</dbReference>